<feature type="region of interest" description="Disordered" evidence="1">
    <location>
        <begin position="318"/>
        <end position="348"/>
    </location>
</feature>
<feature type="region of interest" description="Disordered" evidence="1">
    <location>
        <begin position="156"/>
        <end position="216"/>
    </location>
</feature>
<name>A0A1V8TAQ6_9PEZI</name>
<organism evidence="2 3">
    <name type="scientific">Cryoendolithus antarcticus</name>
    <dbReference type="NCBI Taxonomy" id="1507870"/>
    <lineage>
        <taxon>Eukaryota</taxon>
        <taxon>Fungi</taxon>
        <taxon>Dikarya</taxon>
        <taxon>Ascomycota</taxon>
        <taxon>Pezizomycotina</taxon>
        <taxon>Dothideomycetes</taxon>
        <taxon>Dothideomycetidae</taxon>
        <taxon>Cladosporiales</taxon>
        <taxon>Cladosporiaceae</taxon>
        <taxon>Cryoendolithus</taxon>
    </lineage>
</organism>
<evidence type="ECO:0000313" key="3">
    <source>
        <dbReference type="Proteomes" id="UP000192596"/>
    </source>
</evidence>
<evidence type="ECO:0000313" key="2">
    <source>
        <dbReference type="EMBL" id="OQO08476.1"/>
    </source>
</evidence>
<dbReference type="OrthoDB" id="3895766at2759"/>
<comment type="caution">
    <text evidence="2">The sequence shown here is derived from an EMBL/GenBank/DDBJ whole genome shotgun (WGS) entry which is preliminary data.</text>
</comment>
<reference evidence="3" key="1">
    <citation type="submission" date="2017-03" db="EMBL/GenBank/DDBJ databases">
        <title>Genomes of endolithic fungi from Antarctica.</title>
        <authorList>
            <person name="Coleine C."/>
            <person name="Masonjones S."/>
            <person name="Stajich J.E."/>
        </authorList>
    </citation>
    <scope>NUCLEOTIDE SEQUENCE [LARGE SCALE GENOMIC DNA]</scope>
    <source>
        <strain evidence="3">CCFEE 5527</strain>
    </source>
</reference>
<evidence type="ECO:0008006" key="4">
    <source>
        <dbReference type="Google" id="ProtNLM"/>
    </source>
</evidence>
<feature type="region of interest" description="Disordered" evidence="1">
    <location>
        <begin position="48"/>
        <end position="68"/>
    </location>
</feature>
<dbReference type="Proteomes" id="UP000192596">
    <property type="component" value="Unassembled WGS sequence"/>
</dbReference>
<proteinExistence type="predicted"/>
<feature type="compositionally biased region" description="Basic and acidic residues" evidence="1">
    <location>
        <begin position="156"/>
        <end position="174"/>
    </location>
</feature>
<evidence type="ECO:0000256" key="1">
    <source>
        <dbReference type="SAM" id="MobiDB-lite"/>
    </source>
</evidence>
<sequence length="370" mass="40752">MDLLQYLVSPSKGVDSAHHAAVDQGDIRDASASDAEVDVLEDLAKALKDNPVGTDNPHPSSTHGKALGELGTLTDDLEDGEVFNNRSAKSLRKRGAKICFFTYHGLACKREAKDECANLHVVPEDGNCQEISTHWINRGVHEKACGLPLCPWRNGRHEPKLKDPEKSGRGASRDRARKSASAVRPVCPAARKRKRQPHRDEPTGPNATTTALSYDDVNGDLDRELVAKRTKVDYSDLYPNPPPFVAAQGARPSSCVPTNQIAEGTGATCFPWLHGKCRRKRCAMKHALKDPPKMVEPPPGYVHYRPCGLKWCPGDGEAKRERRQGDGRKCEHPERYFQGPGKQSDDGLEDIVPVEAKAGEQEAWFLEGFE</sequence>
<dbReference type="InParanoid" id="A0A1V8TAQ6"/>
<gene>
    <name evidence="2" type="ORF">B0A48_06346</name>
</gene>
<accession>A0A1V8TAQ6</accession>
<feature type="compositionally biased region" description="Basic and acidic residues" evidence="1">
    <location>
        <begin position="318"/>
        <end position="335"/>
    </location>
</feature>
<dbReference type="EMBL" id="NAJO01000012">
    <property type="protein sequence ID" value="OQO08476.1"/>
    <property type="molecule type" value="Genomic_DNA"/>
</dbReference>
<keyword evidence="3" id="KW-1185">Reference proteome</keyword>
<protein>
    <recommendedName>
        <fullName evidence="4">C3H1-type domain-containing protein</fullName>
    </recommendedName>
</protein>
<dbReference type="AlphaFoldDB" id="A0A1V8TAQ6"/>